<dbReference type="Pfam" id="PF04542">
    <property type="entry name" value="Sigma70_r2"/>
    <property type="match status" value="1"/>
</dbReference>
<dbReference type="GO" id="GO:0006352">
    <property type="term" value="P:DNA-templated transcription initiation"/>
    <property type="evidence" value="ECO:0007669"/>
    <property type="project" value="InterPro"/>
</dbReference>
<evidence type="ECO:0000259" key="6">
    <source>
        <dbReference type="Pfam" id="PF04542"/>
    </source>
</evidence>
<evidence type="ECO:0000256" key="2">
    <source>
        <dbReference type="ARBA" id="ARBA00023015"/>
    </source>
</evidence>
<evidence type="ECO:0000259" key="7">
    <source>
        <dbReference type="Pfam" id="PF08281"/>
    </source>
</evidence>
<name>A0A1H3IS12_9BACI</name>
<evidence type="ECO:0000313" key="9">
    <source>
        <dbReference type="Proteomes" id="UP000198935"/>
    </source>
</evidence>
<dbReference type="InterPro" id="IPR013249">
    <property type="entry name" value="RNA_pol_sigma70_r4_t2"/>
</dbReference>
<evidence type="ECO:0000313" key="8">
    <source>
        <dbReference type="EMBL" id="SDY30502.1"/>
    </source>
</evidence>
<feature type="domain" description="RNA polymerase sigma-70 region 2" evidence="6">
    <location>
        <begin position="27"/>
        <end position="89"/>
    </location>
</feature>
<comment type="similarity">
    <text evidence="1">Belongs to the sigma-70 factor family. ECF subfamily.</text>
</comment>
<keyword evidence="4" id="KW-0238">DNA-binding</keyword>
<dbReference type="GO" id="GO:0003677">
    <property type="term" value="F:DNA binding"/>
    <property type="evidence" value="ECO:0007669"/>
    <property type="project" value="UniProtKB-KW"/>
</dbReference>
<dbReference type="Proteomes" id="UP000198935">
    <property type="component" value="Unassembled WGS sequence"/>
</dbReference>
<dbReference type="InterPro" id="IPR007627">
    <property type="entry name" value="RNA_pol_sigma70_r2"/>
</dbReference>
<gene>
    <name evidence="8" type="ORF">SAMN05421736_101912</name>
</gene>
<reference evidence="9" key="1">
    <citation type="submission" date="2016-10" db="EMBL/GenBank/DDBJ databases">
        <authorList>
            <person name="Varghese N."/>
            <person name="Submissions S."/>
        </authorList>
    </citation>
    <scope>NUCLEOTIDE SEQUENCE [LARGE SCALE GENOMIC DNA]</scope>
    <source>
        <strain evidence="9">SP</strain>
    </source>
</reference>
<dbReference type="InterPro" id="IPR013325">
    <property type="entry name" value="RNA_pol_sigma_r2"/>
</dbReference>
<keyword evidence="9" id="KW-1185">Reference proteome</keyword>
<dbReference type="PANTHER" id="PTHR43133:SF8">
    <property type="entry name" value="RNA POLYMERASE SIGMA FACTOR HI_1459-RELATED"/>
    <property type="match status" value="1"/>
</dbReference>
<dbReference type="STRING" id="1503961.SAMN05421736_101912"/>
<protein>
    <submittedName>
        <fullName evidence="8">RNA polymerase sigma-70 factor, ECF subfamily</fullName>
    </submittedName>
</protein>
<sequence length="249" mass="28073">MHLKSDLAGRKTRADAEKNVNDEKQLEQLYAKLQKYCQFLSRNKWDSEDLVQEAFYKAIKHYRDKTELTAPLLKRIAHNTWLDRLRKYNKETLSAEPAAADTEAARLGKESEIIDELVSKLTPKQLVIFTLREAFQFKMKEVAGLMGMSETAVKAVIYRAKARIEKMSNSEAAPVVAEFWTEQLKEELTAAVRHAVRIQDPTVLLKLLPDIFTSVRGPKVKTAATPKLLSASKHARFTSSPSGSLSLAA</sequence>
<dbReference type="GO" id="GO:0016987">
    <property type="term" value="F:sigma factor activity"/>
    <property type="evidence" value="ECO:0007669"/>
    <property type="project" value="UniProtKB-KW"/>
</dbReference>
<evidence type="ECO:0000256" key="5">
    <source>
        <dbReference type="ARBA" id="ARBA00023163"/>
    </source>
</evidence>
<organism evidence="8 9">
    <name type="scientific">Evansella caseinilytica</name>
    <dbReference type="NCBI Taxonomy" id="1503961"/>
    <lineage>
        <taxon>Bacteria</taxon>
        <taxon>Bacillati</taxon>
        <taxon>Bacillota</taxon>
        <taxon>Bacilli</taxon>
        <taxon>Bacillales</taxon>
        <taxon>Bacillaceae</taxon>
        <taxon>Evansella</taxon>
    </lineage>
</organism>
<dbReference type="EMBL" id="FNPI01000001">
    <property type="protein sequence ID" value="SDY30502.1"/>
    <property type="molecule type" value="Genomic_DNA"/>
</dbReference>
<evidence type="ECO:0000256" key="1">
    <source>
        <dbReference type="ARBA" id="ARBA00010641"/>
    </source>
</evidence>
<dbReference type="InterPro" id="IPR039425">
    <property type="entry name" value="RNA_pol_sigma-70-like"/>
</dbReference>
<evidence type="ECO:0000256" key="3">
    <source>
        <dbReference type="ARBA" id="ARBA00023082"/>
    </source>
</evidence>
<dbReference type="InterPro" id="IPR013324">
    <property type="entry name" value="RNA_pol_sigma_r3/r4-like"/>
</dbReference>
<dbReference type="NCBIfam" id="TIGR02937">
    <property type="entry name" value="sigma70-ECF"/>
    <property type="match status" value="1"/>
</dbReference>
<dbReference type="AlphaFoldDB" id="A0A1H3IS12"/>
<dbReference type="InterPro" id="IPR036388">
    <property type="entry name" value="WH-like_DNA-bd_sf"/>
</dbReference>
<proteinExistence type="inferred from homology"/>
<dbReference type="SUPFAM" id="SSF88946">
    <property type="entry name" value="Sigma2 domain of RNA polymerase sigma factors"/>
    <property type="match status" value="1"/>
</dbReference>
<accession>A0A1H3IS12</accession>
<keyword evidence="2" id="KW-0805">Transcription regulation</keyword>
<dbReference type="PANTHER" id="PTHR43133">
    <property type="entry name" value="RNA POLYMERASE ECF-TYPE SIGMA FACTO"/>
    <property type="match status" value="1"/>
</dbReference>
<dbReference type="Pfam" id="PF08281">
    <property type="entry name" value="Sigma70_r4_2"/>
    <property type="match status" value="1"/>
</dbReference>
<dbReference type="InterPro" id="IPR014284">
    <property type="entry name" value="RNA_pol_sigma-70_dom"/>
</dbReference>
<keyword evidence="3" id="KW-0731">Sigma factor</keyword>
<keyword evidence="5" id="KW-0804">Transcription</keyword>
<dbReference type="Gene3D" id="1.10.1740.10">
    <property type="match status" value="1"/>
</dbReference>
<dbReference type="SUPFAM" id="SSF88659">
    <property type="entry name" value="Sigma3 and sigma4 domains of RNA polymerase sigma factors"/>
    <property type="match status" value="1"/>
</dbReference>
<feature type="domain" description="RNA polymerase sigma factor 70 region 4 type 2" evidence="7">
    <location>
        <begin position="112"/>
        <end position="164"/>
    </location>
</feature>
<dbReference type="Gene3D" id="1.10.10.10">
    <property type="entry name" value="Winged helix-like DNA-binding domain superfamily/Winged helix DNA-binding domain"/>
    <property type="match status" value="1"/>
</dbReference>
<evidence type="ECO:0000256" key="4">
    <source>
        <dbReference type="ARBA" id="ARBA00023125"/>
    </source>
</evidence>